<gene>
    <name evidence="1" type="ORF">Hamer_G015006</name>
</gene>
<name>A0A8J5MKE0_HOMAM</name>
<reference evidence="1" key="1">
    <citation type="journal article" date="2021" name="Sci. Adv.">
        <title>The American lobster genome reveals insights on longevity, neural, and immune adaptations.</title>
        <authorList>
            <person name="Polinski J.M."/>
            <person name="Zimin A.V."/>
            <person name="Clark K.F."/>
            <person name="Kohn A.B."/>
            <person name="Sadowski N."/>
            <person name="Timp W."/>
            <person name="Ptitsyn A."/>
            <person name="Khanna P."/>
            <person name="Romanova D.Y."/>
            <person name="Williams P."/>
            <person name="Greenwood S.J."/>
            <person name="Moroz L.L."/>
            <person name="Walt D.R."/>
            <person name="Bodnar A.G."/>
        </authorList>
    </citation>
    <scope>NUCLEOTIDE SEQUENCE</scope>
    <source>
        <strain evidence="1">GMGI-L3</strain>
    </source>
</reference>
<evidence type="ECO:0000313" key="1">
    <source>
        <dbReference type="EMBL" id="KAG7154656.1"/>
    </source>
</evidence>
<proteinExistence type="predicted"/>
<comment type="caution">
    <text evidence="1">The sequence shown here is derived from an EMBL/GenBank/DDBJ whole genome shotgun (WGS) entry which is preliminary data.</text>
</comment>
<dbReference type="Proteomes" id="UP000747542">
    <property type="component" value="Unassembled WGS sequence"/>
</dbReference>
<keyword evidence="2" id="KW-1185">Reference proteome</keyword>
<sequence length="73" mass="8350">MQPRSSVHSLYLPAQSQINWTALTFVLDRVDPRLRDETRKARPRGPTTHDISKSSAAAIFIDAAARWFLHTKF</sequence>
<dbReference type="EMBL" id="JAHLQT010044109">
    <property type="protein sequence ID" value="KAG7154656.1"/>
    <property type="molecule type" value="Genomic_DNA"/>
</dbReference>
<protein>
    <submittedName>
        <fullName evidence="1">Uncharacterized protein</fullName>
    </submittedName>
</protein>
<dbReference type="AlphaFoldDB" id="A0A8J5MKE0"/>
<accession>A0A8J5MKE0</accession>
<organism evidence="1 2">
    <name type="scientific">Homarus americanus</name>
    <name type="common">American lobster</name>
    <dbReference type="NCBI Taxonomy" id="6706"/>
    <lineage>
        <taxon>Eukaryota</taxon>
        <taxon>Metazoa</taxon>
        <taxon>Ecdysozoa</taxon>
        <taxon>Arthropoda</taxon>
        <taxon>Crustacea</taxon>
        <taxon>Multicrustacea</taxon>
        <taxon>Malacostraca</taxon>
        <taxon>Eumalacostraca</taxon>
        <taxon>Eucarida</taxon>
        <taxon>Decapoda</taxon>
        <taxon>Pleocyemata</taxon>
        <taxon>Astacidea</taxon>
        <taxon>Nephropoidea</taxon>
        <taxon>Nephropidae</taxon>
        <taxon>Homarus</taxon>
    </lineage>
</organism>
<evidence type="ECO:0000313" key="2">
    <source>
        <dbReference type="Proteomes" id="UP000747542"/>
    </source>
</evidence>